<dbReference type="EMBL" id="BBLT01000002">
    <property type="protein sequence ID" value="GAL83823.1"/>
    <property type="molecule type" value="Genomic_DNA"/>
</dbReference>
<name>A0A098LCM9_9BACT</name>
<keyword evidence="3" id="KW-1185">Reference proteome</keyword>
<dbReference type="OrthoDB" id="1293445at2"/>
<dbReference type="STRING" id="153721.MYP_1051"/>
<evidence type="ECO:0000256" key="1">
    <source>
        <dbReference type="SAM" id="SignalP"/>
    </source>
</evidence>
<feature type="chain" id="PRO_5001937049" evidence="1">
    <location>
        <begin position="21"/>
        <end position="535"/>
    </location>
</feature>
<evidence type="ECO:0000313" key="2">
    <source>
        <dbReference type="EMBL" id="GAL83823.1"/>
    </source>
</evidence>
<keyword evidence="1" id="KW-0732">Signal</keyword>
<sequence>MNKLKLLVVFLLTIQLTSFGQVNLSKDFKVTVSQPFPVIDGASKEYFSDGKGNAISVKTDGEKVFIQRFNASTMKEVSRKTYEDFPPYNKVQKVMKVGDKLFYVFSSFNKKAKVEDLYAREINMAEGTFLSPKLLFSTSSEVTVSSYVDGMPGLFGAGAIRFEVLTSFDNSKIMLRYRTKPETKKDSKSYDIIGFYVFDAAFNKQWGGEAKMPYTEKQMNNLAYAVSKEGKAFMLAAINETKEFQLLAINKDLSVTPHKIDIDGKLFFQEFKLREAADGNITCTGFYANGMDVTVNWTGSGALSFNTNGILHFKMDQNGKVLEKHDYEFPLALINQFESGRAQAKNAKREGEGKAGINDVKMTNLVQAEDGSTIIVGEQQYIRNEFVGTKQTTVYYYADVIVTKIDAKGNLVWMKKLPKTQVGTVGKGGMGIRFIKSKDAEYVLFLDNIKNANIGKDDAPAKHQDGRGGYLTAFKINDATGNYERHALFNIEDINGVEAYQFKTPRIFDSADKTFLLEIYLKGKQDGMVKMELLK</sequence>
<organism evidence="2 3">
    <name type="scientific">Sporocytophaga myxococcoides</name>
    <dbReference type="NCBI Taxonomy" id="153721"/>
    <lineage>
        <taxon>Bacteria</taxon>
        <taxon>Pseudomonadati</taxon>
        <taxon>Bacteroidota</taxon>
        <taxon>Cytophagia</taxon>
        <taxon>Cytophagales</taxon>
        <taxon>Cytophagaceae</taxon>
        <taxon>Sporocytophaga</taxon>
    </lineage>
</organism>
<accession>A0A098LCM9</accession>
<dbReference type="AlphaFoldDB" id="A0A098LCM9"/>
<proteinExistence type="predicted"/>
<gene>
    <name evidence="2" type="ORF">MYP_1051</name>
</gene>
<dbReference type="Proteomes" id="UP000030185">
    <property type="component" value="Unassembled WGS sequence"/>
</dbReference>
<protein>
    <submittedName>
        <fullName evidence="2">Uncharacterized protein</fullName>
    </submittedName>
</protein>
<feature type="signal peptide" evidence="1">
    <location>
        <begin position="1"/>
        <end position="20"/>
    </location>
</feature>
<dbReference type="RefSeq" id="WP_045459491.1">
    <property type="nucleotide sequence ID" value="NZ_BBLT01000002.1"/>
</dbReference>
<comment type="caution">
    <text evidence="2">The sequence shown here is derived from an EMBL/GenBank/DDBJ whole genome shotgun (WGS) entry which is preliminary data.</text>
</comment>
<reference evidence="2 3" key="1">
    <citation type="submission" date="2014-09" db="EMBL/GenBank/DDBJ databases">
        <title>Sporocytophaga myxococcoides PG-01 genome sequencing.</title>
        <authorList>
            <person name="Liu L."/>
            <person name="Gao P.J."/>
            <person name="Chen G.J."/>
            <person name="Wang L.S."/>
        </authorList>
    </citation>
    <scope>NUCLEOTIDE SEQUENCE [LARGE SCALE GENOMIC DNA]</scope>
    <source>
        <strain evidence="2 3">PG-01</strain>
    </source>
</reference>
<evidence type="ECO:0000313" key="3">
    <source>
        <dbReference type="Proteomes" id="UP000030185"/>
    </source>
</evidence>